<keyword evidence="2" id="KW-1185">Reference proteome</keyword>
<protein>
    <recommendedName>
        <fullName evidence="3">DNA polymerase III subunit chi</fullName>
    </recommendedName>
</protein>
<dbReference type="RefSeq" id="WP_344931872.1">
    <property type="nucleotide sequence ID" value="NZ_BAABDM010000001.1"/>
</dbReference>
<evidence type="ECO:0008006" key="3">
    <source>
        <dbReference type="Google" id="ProtNLM"/>
    </source>
</evidence>
<organism evidence="1 2">
    <name type="scientific">Zhongshania borealis</name>
    <dbReference type="NCBI Taxonomy" id="889488"/>
    <lineage>
        <taxon>Bacteria</taxon>
        <taxon>Pseudomonadati</taxon>
        <taxon>Pseudomonadota</taxon>
        <taxon>Gammaproteobacteria</taxon>
        <taxon>Cellvibrionales</taxon>
        <taxon>Spongiibacteraceae</taxon>
        <taxon>Zhongshania</taxon>
    </lineage>
</organism>
<gene>
    <name evidence="1" type="ORF">GCM10022414_02310</name>
</gene>
<sequence>MEKNKPLLGELEALQAVLLDTNGIDPASIPLLEDIIEPAPRSDYASLENDELRFSDAGIAFQGAPQPPATAEAYRQPTRADDGDYARELLIQDVIDSMMPNIEAELRKRLLSLDASLLERWYEQAHRND</sequence>
<dbReference type="EMBL" id="BAABDM010000001">
    <property type="protein sequence ID" value="GAA4083130.1"/>
    <property type="molecule type" value="Genomic_DNA"/>
</dbReference>
<reference evidence="2" key="1">
    <citation type="journal article" date="2019" name="Int. J. Syst. Evol. Microbiol.">
        <title>The Global Catalogue of Microorganisms (GCM) 10K type strain sequencing project: providing services to taxonomists for standard genome sequencing and annotation.</title>
        <authorList>
            <consortium name="The Broad Institute Genomics Platform"/>
            <consortium name="The Broad Institute Genome Sequencing Center for Infectious Disease"/>
            <person name="Wu L."/>
            <person name="Ma J."/>
        </authorList>
    </citation>
    <scope>NUCLEOTIDE SEQUENCE [LARGE SCALE GENOMIC DNA]</scope>
    <source>
        <strain evidence="2">JCM 17304</strain>
    </source>
</reference>
<evidence type="ECO:0000313" key="1">
    <source>
        <dbReference type="EMBL" id="GAA4083130.1"/>
    </source>
</evidence>
<comment type="caution">
    <text evidence="1">The sequence shown here is derived from an EMBL/GenBank/DDBJ whole genome shotgun (WGS) entry which is preliminary data.</text>
</comment>
<evidence type="ECO:0000313" key="2">
    <source>
        <dbReference type="Proteomes" id="UP001500392"/>
    </source>
</evidence>
<name>A0ABP7W7M7_9GAMM</name>
<accession>A0ABP7W7M7</accession>
<dbReference type="Proteomes" id="UP001500392">
    <property type="component" value="Unassembled WGS sequence"/>
</dbReference>
<proteinExistence type="predicted"/>